<dbReference type="STRING" id="573061.Clocel_1543"/>
<dbReference type="PANTHER" id="PTHR34135">
    <property type="entry name" value="LYSOZYME"/>
    <property type="match status" value="1"/>
</dbReference>
<dbReference type="HOGENOM" id="CLU_887683_0_0_9"/>
<dbReference type="Proteomes" id="UP000002730">
    <property type="component" value="Chromosome"/>
</dbReference>
<dbReference type="InterPro" id="IPR017853">
    <property type="entry name" value="GH"/>
</dbReference>
<dbReference type="GO" id="GO:0009253">
    <property type="term" value="P:peptidoglycan catabolic process"/>
    <property type="evidence" value="ECO:0007669"/>
    <property type="project" value="InterPro"/>
</dbReference>
<keyword evidence="2" id="KW-0378">Hydrolase</keyword>
<comment type="similarity">
    <text evidence="1">Belongs to the glycosyl hydrolase 25 family.</text>
</comment>
<organism evidence="2 3">
    <name type="scientific">Clostridium cellulovorans (strain ATCC 35296 / DSM 3052 / OCM 3 / 743B)</name>
    <dbReference type="NCBI Taxonomy" id="573061"/>
    <lineage>
        <taxon>Bacteria</taxon>
        <taxon>Bacillati</taxon>
        <taxon>Bacillota</taxon>
        <taxon>Clostridia</taxon>
        <taxon>Eubacteriales</taxon>
        <taxon>Clostridiaceae</taxon>
        <taxon>Clostridium</taxon>
    </lineage>
</organism>
<protein>
    <submittedName>
        <fullName evidence="2">Glycoside hydrolase family 25</fullName>
    </submittedName>
</protein>
<dbReference type="GO" id="GO:0016998">
    <property type="term" value="P:cell wall macromolecule catabolic process"/>
    <property type="evidence" value="ECO:0007669"/>
    <property type="project" value="InterPro"/>
</dbReference>
<gene>
    <name evidence="2" type="ordered locus">Clocel_1543</name>
</gene>
<dbReference type="CDD" id="cd00599">
    <property type="entry name" value="GH25_muramidase"/>
    <property type="match status" value="1"/>
</dbReference>
<accession>D9SWT0</accession>
<dbReference type="RefSeq" id="WP_010077502.1">
    <property type="nucleotide sequence ID" value="NC_014393.1"/>
</dbReference>
<reference evidence="2 3" key="1">
    <citation type="submission" date="2010-08" db="EMBL/GenBank/DDBJ databases">
        <title>Complete sequence of Clostridium cellulovorans 743B.</title>
        <authorList>
            <consortium name="US DOE Joint Genome Institute"/>
            <person name="Lucas S."/>
            <person name="Copeland A."/>
            <person name="Lapidus A."/>
            <person name="Cheng J.-F."/>
            <person name="Bruce D."/>
            <person name="Goodwin L."/>
            <person name="Pitluck S."/>
            <person name="Chertkov O."/>
            <person name="Detter J.C."/>
            <person name="Han C."/>
            <person name="Tapia R."/>
            <person name="Land M."/>
            <person name="Hauser L."/>
            <person name="Chang Y.-J."/>
            <person name="Jeffries C."/>
            <person name="Kyrpides N."/>
            <person name="Ivanova N."/>
            <person name="Mikhailova N."/>
            <person name="Hemme C.L."/>
            <person name="Woyke T."/>
        </authorList>
    </citation>
    <scope>NUCLEOTIDE SEQUENCE [LARGE SCALE GENOMIC DNA]</scope>
    <source>
        <strain evidence="3">ATCC 35296 / DSM 3052 / OCM 3 / 743B</strain>
    </source>
</reference>
<evidence type="ECO:0000313" key="2">
    <source>
        <dbReference type="EMBL" id="ADL51291.1"/>
    </source>
</evidence>
<dbReference type="InterPro" id="IPR013783">
    <property type="entry name" value="Ig-like_fold"/>
</dbReference>
<dbReference type="Gene3D" id="3.20.20.80">
    <property type="entry name" value="Glycosidases"/>
    <property type="match status" value="1"/>
</dbReference>
<dbReference type="SUPFAM" id="SSF51445">
    <property type="entry name" value="(Trans)glycosidases"/>
    <property type="match status" value="1"/>
</dbReference>
<dbReference type="eggNOG" id="COG3757">
    <property type="taxonomic scope" value="Bacteria"/>
</dbReference>
<evidence type="ECO:0000256" key="1">
    <source>
        <dbReference type="ARBA" id="ARBA00010646"/>
    </source>
</evidence>
<dbReference type="GO" id="GO:0003796">
    <property type="term" value="F:lysozyme activity"/>
    <property type="evidence" value="ECO:0007669"/>
    <property type="project" value="InterPro"/>
</dbReference>
<dbReference type="KEGG" id="ccb:Clocel_1543"/>
<dbReference type="OrthoDB" id="9765879at2"/>
<name>D9SWT0_CLOC7</name>
<keyword evidence="3" id="KW-1185">Reference proteome</keyword>
<sequence length="352" mass="40819">MQANNPNSLLGVDLNEFNKDVNLQVLARRFGFIYLRACSYGSGRLVVDKKFAEYAKECRDNGIPAGGYIYSMPSSDLTTADEQCDTFIEILQTGFGNNDYGDLFPVLDVEGPIENLIPTTDLIDWIERFKKRFERKTRRRLMLYVGEYFVGLYDNFYYPGRGFPLSVMPLWIAKYRLANVNDPIPSNVGGWTRWRVWQYSETGSVPGARYPVDLNYGPDNIDYLIQPDIVSGLTATRRGNNIYVRWNANKDLDLAGYNLFINRNYVTTLGKTSTSYNIPLRKYNYLKTPYIVAIEAFDRDGEVSKRRASVTIQRTRNEEFYEEVEVKEKYNVYIRYPEGFNPEELYFDEVDS</sequence>
<dbReference type="PANTHER" id="PTHR34135:SF2">
    <property type="entry name" value="LYSOZYME"/>
    <property type="match status" value="1"/>
</dbReference>
<evidence type="ECO:0000313" key="3">
    <source>
        <dbReference type="Proteomes" id="UP000002730"/>
    </source>
</evidence>
<dbReference type="CAZy" id="GH25">
    <property type="family name" value="Glycoside Hydrolase Family 25"/>
</dbReference>
<proteinExistence type="inferred from homology"/>
<dbReference type="Pfam" id="PF01183">
    <property type="entry name" value="Glyco_hydro_25"/>
    <property type="match status" value="1"/>
</dbReference>
<dbReference type="Gene3D" id="2.60.40.10">
    <property type="entry name" value="Immunoglobulins"/>
    <property type="match status" value="1"/>
</dbReference>
<dbReference type="EMBL" id="CP002160">
    <property type="protein sequence ID" value="ADL51291.1"/>
    <property type="molecule type" value="Genomic_DNA"/>
</dbReference>
<dbReference type="InterPro" id="IPR002053">
    <property type="entry name" value="Glyco_hydro_25"/>
</dbReference>
<dbReference type="AlphaFoldDB" id="D9SWT0"/>
<dbReference type="GO" id="GO:0016052">
    <property type="term" value="P:carbohydrate catabolic process"/>
    <property type="evidence" value="ECO:0007669"/>
    <property type="project" value="TreeGrafter"/>
</dbReference>
<dbReference type="PROSITE" id="PS51904">
    <property type="entry name" value="GLYCOSYL_HYDROL_F25_2"/>
    <property type="match status" value="1"/>
</dbReference>